<evidence type="ECO:0000313" key="2">
    <source>
        <dbReference type="Proteomes" id="UP001151760"/>
    </source>
</evidence>
<organism evidence="1 2">
    <name type="scientific">Tanacetum coccineum</name>
    <dbReference type="NCBI Taxonomy" id="301880"/>
    <lineage>
        <taxon>Eukaryota</taxon>
        <taxon>Viridiplantae</taxon>
        <taxon>Streptophyta</taxon>
        <taxon>Embryophyta</taxon>
        <taxon>Tracheophyta</taxon>
        <taxon>Spermatophyta</taxon>
        <taxon>Magnoliopsida</taxon>
        <taxon>eudicotyledons</taxon>
        <taxon>Gunneridae</taxon>
        <taxon>Pentapetalae</taxon>
        <taxon>asterids</taxon>
        <taxon>campanulids</taxon>
        <taxon>Asterales</taxon>
        <taxon>Asteraceae</taxon>
        <taxon>Asteroideae</taxon>
        <taxon>Anthemideae</taxon>
        <taxon>Anthemidinae</taxon>
        <taxon>Tanacetum</taxon>
    </lineage>
</organism>
<evidence type="ECO:0000313" key="1">
    <source>
        <dbReference type="EMBL" id="GJU06036.1"/>
    </source>
</evidence>
<dbReference type="Proteomes" id="UP001151760">
    <property type="component" value="Unassembled WGS sequence"/>
</dbReference>
<reference evidence="1" key="1">
    <citation type="journal article" date="2022" name="Int. J. Mol. Sci.">
        <title>Draft Genome of Tanacetum Coccineum: Genomic Comparison of Closely Related Tanacetum-Family Plants.</title>
        <authorList>
            <person name="Yamashiro T."/>
            <person name="Shiraishi A."/>
            <person name="Nakayama K."/>
            <person name="Satake H."/>
        </authorList>
    </citation>
    <scope>NUCLEOTIDE SEQUENCE</scope>
</reference>
<reference evidence="1" key="2">
    <citation type="submission" date="2022-01" db="EMBL/GenBank/DDBJ databases">
        <authorList>
            <person name="Yamashiro T."/>
            <person name="Shiraishi A."/>
            <person name="Satake H."/>
            <person name="Nakayama K."/>
        </authorList>
    </citation>
    <scope>NUCLEOTIDE SEQUENCE</scope>
</reference>
<proteinExistence type="predicted"/>
<sequence length="97" mass="11229">MDAVVAFYVGFLREEDDSRGGEVILWTPLKKARFVIRSSCIMNRCIKDMLKRIMEDDAGGRFLEFILRVIVIWSYYDNVKEAILLHNALSRQTKDAG</sequence>
<protein>
    <submittedName>
        <fullName evidence="1">Uncharacterized protein</fullName>
    </submittedName>
</protein>
<comment type="caution">
    <text evidence="1">The sequence shown here is derived from an EMBL/GenBank/DDBJ whole genome shotgun (WGS) entry which is preliminary data.</text>
</comment>
<name>A0ABQ5J1N3_9ASTR</name>
<keyword evidence="2" id="KW-1185">Reference proteome</keyword>
<gene>
    <name evidence="1" type="ORF">Tco_1122466</name>
</gene>
<accession>A0ABQ5J1N3</accession>
<dbReference type="EMBL" id="BQNB010021401">
    <property type="protein sequence ID" value="GJU06036.1"/>
    <property type="molecule type" value="Genomic_DNA"/>
</dbReference>